<proteinExistence type="predicted"/>
<name>A0A1B1TEG0_9ARCH</name>
<reference evidence="1" key="2">
    <citation type="journal article" date="2015" name="ISME J.">
        <title>A new class of marine Euryarchaeota group II from the Mediterranean deep chlorophyll maximum.</title>
        <authorList>
            <person name="Martin-Cuadrado A.B."/>
            <person name="Garcia-Heredia I."/>
            <person name="Molto A.G."/>
            <person name="Lopez-Ubeda R."/>
            <person name="Kimes N."/>
            <person name="Lopez-Garcia P."/>
            <person name="Moreira D."/>
            <person name="Rodriguez-Valera F."/>
        </authorList>
    </citation>
    <scope>NUCLEOTIDE SEQUENCE</scope>
</reference>
<protein>
    <submittedName>
        <fullName evidence="1">Uncharacterized protein</fullName>
    </submittedName>
</protein>
<dbReference type="AlphaFoldDB" id="A0A1B1TEG0"/>
<evidence type="ECO:0000313" key="1">
    <source>
        <dbReference type="EMBL" id="ANV80676.1"/>
    </source>
</evidence>
<accession>A0A1B1TEG0</accession>
<reference evidence="1" key="1">
    <citation type="submission" date="2014-11" db="EMBL/GenBank/DDBJ databases">
        <authorList>
            <person name="Zhu J."/>
            <person name="Qi W."/>
            <person name="Song R."/>
        </authorList>
    </citation>
    <scope>NUCLEOTIDE SEQUENCE</scope>
</reference>
<organism evidence="1">
    <name type="scientific">uncultured Poseidoniia archaeon</name>
    <dbReference type="NCBI Taxonomy" id="1697135"/>
    <lineage>
        <taxon>Archaea</taxon>
        <taxon>Methanobacteriati</taxon>
        <taxon>Thermoplasmatota</taxon>
        <taxon>Candidatus Poseidoniia</taxon>
        <taxon>environmental samples</taxon>
    </lineage>
</organism>
<dbReference type="EMBL" id="KP211901">
    <property type="protein sequence ID" value="ANV80676.1"/>
    <property type="molecule type" value="Genomic_DNA"/>
</dbReference>
<sequence>METRLDNSLTKSFVVDSMSTNFSIVNFRHPDSLDAGSLVTKAALKIGAQVDIITSNQDEVFANFNYGIINWRAILQNKHWLLISSTTVLEGNSPSSAWGASMIFGELEGTKTIMIVDLPEDYDKIPEMWGRIINRIRQIHILFFTKEALDAISKLENTSNLLLLKKIKSKGLVPIVCTYDEDTSISNIIHPSGELSLQLQSQFPFHLWLAHFINGLSLTNLNKSEIRYAASCVENSKIPFN</sequence>